<name>A0A1G1VMB3_9BACT</name>
<dbReference type="SMART" id="SM00849">
    <property type="entry name" value="Lactamase_B"/>
    <property type="match status" value="1"/>
</dbReference>
<keyword evidence="1" id="KW-0472">Membrane</keyword>
<keyword evidence="1" id="KW-1133">Transmembrane helix</keyword>
<feature type="transmembrane region" description="Helical" evidence="1">
    <location>
        <begin position="6"/>
        <end position="26"/>
    </location>
</feature>
<gene>
    <name evidence="3" type="ORF">A2785_02965</name>
</gene>
<feature type="domain" description="Metallo-beta-lactamase" evidence="2">
    <location>
        <begin position="43"/>
        <end position="256"/>
    </location>
</feature>
<dbReference type="InterPro" id="IPR035681">
    <property type="entry name" value="ComA-like_MBL"/>
</dbReference>
<dbReference type="Proteomes" id="UP000179069">
    <property type="component" value="Unassembled WGS sequence"/>
</dbReference>
<evidence type="ECO:0000259" key="2">
    <source>
        <dbReference type="SMART" id="SM00849"/>
    </source>
</evidence>
<dbReference type="InterPro" id="IPR001279">
    <property type="entry name" value="Metallo-B-lactamas"/>
</dbReference>
<dbReference type="AlphaFoldDB" id="A0A1G1VMB3"/>
<dbReference type="EMBL" id="MHCI01000014">
    <property type="protein sequence ID" value="OGY16529.1"/>
    <property type="molecule type" value="Genomic_DNA"/>
</dbReference>
<evidence type="ECO:0000313" key="3">
    <source>
        <dbReference type="EMBL" id="OGY16529.1"/>
    </source>
</evidence>
<protein>
    <recommendedName>
        <fullName evidence="2">Metallo-beta-lactamase domain-containing protein</fullName>
    </recommendedName>
</protein>
<dbReference type="Pfam" id="PF00753">
    <property type="entry name" value="Lactamase_B"/>
    <property type="match status" value="1"/>
</dbReference>
<dbReference type="InterPro" id="IPR052159">
    <property type="entry name" value="Competence_DNA_uptake"/>
</dbReference>
<dbReference type="PANTHER" id="PTHR30619">
    <property type="entry name" value="DNA INTERNALIZATION/COMPETENCE PROTEIN COMEC/REC2"/>
    <property type="match status" value="1"/>
</dbReference>
<dbReference type="SUPFAM" id="SSF56281">
    <property type="entry name" value="Metallo-hydrolase/oxidoreductase"/>
    <property type="match status" value="1"/>
</dbReference>
<accession>A0A1G1VMB3</accession>
<proteinExistence type="predicted"/>
<dbReference type="CDD" id="cd07731">
    <property type="entry name" value="ComA-like_MBL-fold"/>
    <property type="match status" value="1"/>
</dbReference>
<sequence>MSGANPIPRIIFLIFAIGIGLFFGIIRSLPDQYAHVIACDVGQGDAILLSSQSSQVLIDGGPDSKVLDCLSQHIPFWDRTLEVVVLTHPQADHMNGLVDVLDRFAVEQVIVNGVVNDTAGFRAFQDAVFKEGASIHLPSRGDIIRIGEFELSVLWPGNQVGLAEVWQPETGGTILGAATHQGDINETSIVTRLTYGDFDALFVGDIGFSTEEALVADGVLGKVELLKVGHHGSKYASSAEFLDAVHPALGIISVGAQNRFGHPTQETLMRLDQVGARILRTDISGDVEVDSDGKKYWVVN</sequence>
<evidence type="ECO:0000256" key="1">
    <source>
        <dbReference type="SAM" id="Phobius"/>
    </source>
</evidence>
<evidence type="ECO:0000313" key="4">
    <source>
        <dbReference type="Proteomes" id="UP000179069"/>
    </source>
</evidence>
<comment type="caution">
    <text evidence="3">The sequence shown here is derived from an EMBL/GenBank/DDBJ whole genome shotgun (WGS) entry which is preliminary data.</text>
</comment>
<organism evidence="3 4">
    <name type="scientific">Candidatus Chisholmbacteria bacterium RIFCSPHIGHO2_01_FULL_49_18</name>
    <dbReference type="NCBI Taxonomy" id="1797590"/>
    <lineage>
        <taxon>Bacteria</taxon>
        <taxon>Candidatus Chisholmiibacteriota</taxon>
    </lineage>
</organism>
<reference evidence="3 4" key="1">
    <citation type="journal article" date="2016" name="Nat. Commun.">
        <title>Thousands of microbial genomes shed light on interconnected biogeochemical processes in an aquifer system.</title>
        <authorList>
            <person name="Anantharaman K."/>
            <person name="Brown C.T."/>
            <person name="Hug L.A."/>
            <person name="Sharon I."/>
            <person name="Castelle C.J."/>
            <person name="Probst A.J."/>
            <person name="Thomas B.C."/>
            <person name="Singh A."/>
            <person name="Wilkins M.J."/>
            <person name="Karaoz U."/>
            <person name="Brodie E.L."/>
            <person name="Williams K.H."/>
            <person name="Hubbard S.S."/>
            <person name="Banfield J.F."/>
        </authorList>
    </citation>
    <scope>NUCLEOTIDE SEQUENCE [LARGE SCALE GENOMIC DNA]</scope>
</reference>
<dbReference type="InterPro" id="IPR036866">
    <property type="entry name" value="RibonucZ/Hydroxyglut_hydro"/>
</dbReference>
<dbReference type="Gene3D" id="3.60.15.10">
    <property type="entry name" value="Ribonuclease Z/Hydroxyacylglutathione hydrolase-like"/>
    <property type="match status" value="1"/>
</dbReference>
<keyword evidence="1" id="KW-0812">Transmembrane</keyword>
<dbReference type="PANTHER" id="PTHR30619:SF1">
    <property type="entry name" value="RECOMBINATION PROTEIN 2"/>
    <property type="match status" value="1"/>
</dbReference>